<comment type="caution">
    <text evidence="2">The sequence shown here is derived from an EMBL/GenBank/DDBJ whole genome shotgun (WGS) entry which is preliminary data.</text>
</comment>
<gene>
    <name evidence="2" type="ORF">B0T16DRAFT_392908</name>
</gene>
<keyword evidence="3" id="KW-1185">Reference proteome</keyword>
<organism evidence="2 3">
    <name type="scientific">Cercophora newfieldiana</name>
    <dbReference type="NCBI Taxonomy" id="92897"/>
    <lineage>
        <taxon>Eukaryota</taxon>
        <taxon>Fungi</taxon>
        <taxon>Dikarya</taxon>
        <taxon>Ascomycota</taxon>
        <taxon>Pezizomycotina</taxon>
        <taxon>Sordariomycetes</taxon>
        <taxon>Sordariomycetidae</taxon>
        <taxon>Sordariales</taxon>
        <taxon>Lasiosphaeriaceae</taxon>
        <taxon>Cercophora</taxon>
    </lineage>
</organism>
<feature type="signal peptide" evidence="1">
    <location>
        <begin position="1"/>
        <end position="22"/>
    </location>
</feature>
<proteinExistence type="predicted"/>
<protein>
    <submittedName>
        <fullName evidence="2">Uncharacterized protein</fullName>
    </submittedName>
</protein>
<keyword evidence="1" id="KW-0732">Signal</keyword>
<dbReference type="AlphaFoldDB" id="A0AA39Y231"/>
<evidence type="ECO:0000256" key="1">
    <source>
        <dbReference type="SAM" id="SignalP"/>
    </source>
</evidence>
<evidence type="ECO:0000313" key="2">
    <source>
        <dbReference type="EMBL" id="KAK0644581.1"/>
    </source>
</evidence>
<feature type="chain" id="PRO_5041369923" evidence="1">
    <location>
        <begin position="23"/>
        <end position="123"/>
    </location>
</feature>
<name>A0AA39Y231_9PEZI</name>
<reference evidence="2" key="1">
    <citation type="submission" date="2023-06" db="EMBL/GenBank/DDBJ databases">
        <title>Genome-scale phylogeny and comparative genomics of the fungal order Sordariales.</title>
        <authorList>
            <consortium name="Lawrence Berkeley National Laboratory"/>
            <person name="Hensen N."/>
            <person name="Bonometti L."/>
            <person name="Westerberg I."/>
            <person name="Brannstrom I.O."/>
            <person name="Guillou S."/>
            <person name="Cros-Aarteil S."/>
            <person name="Calhoun S."/>
            <person name="Haridas S."/>
            <person name="Kuo A."/>
            <person name="Mondo S."/>
            <person name="Pangilinan J."/>
            <person name="Riley R."/>
            <person name="Labutti K."/>
            <person name="Andreopoulos B."/>
            <person name="Lipzen A."/>
            <person name="Chen C."/>
            <person name="Yanf M."/>
            <person name="Daum C."/>
            <person name="Ng V."/>
            <person name="Clum A."/>
            <person name="Steindorff A."/>
            <person name="Ohm R."/>
            <person name="Martin F."/>
            <person name="Silar P."/>
            <person name="Natvig D."/>
            <person name="Lalanne C."/>
            <person name="Gautier V."/>
            <person name="Ament-Velasquez S.L."/>
            <person name="Kruys A."/>
            <person name="Hutchinson M.I."/>
            <person name="Powell A.J."/>
            <person name="Barry K."/>
            <person name="Miller A.N."/>
            <person name="Grigoriev I.V."/>
            <person name="Debuchy R."/>
            <person name="Gladieux P."/>
            <person name="Thoren M.H."/>
            <person name="Johannesson H."/>
        </authorList>
    </citation>
    <scope>NUCLEOTIDE SEQUENCE</scope>
    <source>
        <strain evidence="2">SMH2532-1</strain>
    </source>
</reference>
<sequence>MCLNALAAVTIAILVGVSPVTSATVGKTTDADVKRDSTPCPTCHLTRRSDGTIAIIDRAAHETLGRAILYDEALAELSKRDTSVLIKPETRIFAKRDACEGVREWVQYDGEVPSGDAGDVYEV</sequence>
<dbReference type="Proteomes" id="UP001174936">
    <property type="component" value="Unassembled WGS sequence"/>
</dbReference>
<accession>A0AA39Y231</accession>
<dbReference type="EMBL" id="JAULSV010000005">
    <property type="protein sequence ID" value="KAK0644581.1"/>
    <property type="molecule type" value="Genomic_DNA"/>
</dbReference>
<evidence type="ECO:0000313" key="3">
    <source>
        <dbReference type="Proteomes" id="UP001174936"/>
    </source>
</evidence>